<organism evidence="6 7">
    <name type="scientific">Brachybacterium kimchii</name>
    <dbReference type="NCBI Taxonomy" id="2942909"/>
    <lineage>
        <taxon>Bacteria</taxon>
        <taxon>Bacillati</taxon>
        <taxon>Actinomycetota</taxon>
        <taxon>Actinomycetes</taxon>
        <taxon>Micrococcales</taxon>
        <taxon>Dermabacteraceae</taxon>
        <taxon>Brachybacterium</taxon>
    </lineage>
</organism>
<dbReference type="InterPro" id="IPR002678">
    <property type="entry name" value="DUF34/NIF3"/>
</dbReference>
<accession>A0ABY4N818</accession>
<evidence type="ECO:0000256" key="3">
    <source>
        <dbReference type="ARBA" id="ARBA00022112"/>
    </source>
</evidence>
<evidence type="ECO:0000313" key="6">
    <source>
        <dbReference type="EMBL" id="UQN30704.1"/>
    </source>
</evidence>
<dbReference type="Gene3D" id="3.40.1390.30">
    <property type="entry name" value="NIF3 (NGG1p interacting factor 3)-like"/>
    <property type="match status" value="2"/>
</dbReference>
<dbReference type="EMBL" id="CP097218">
    <property type="protein sequence ID" value="UQN30704.1"/>
    <property type="molecule type" value="Genomic_DNA"/>
</dbReference>
<protein>
    <recommendedName>
        <fullName evidence="3">GTP cyclohydrolase 1 type 2 homolog</fullName>
    </recommendedName>
</protein>
<dbReference type="InterPro" id="IPR036069">
    <property type="entry name" value="DUF34/NIF3_sf"/>
</dbReference>
<comment type="subunit">
    <text evidence="2">Homohexamer.</text>
</comment>
<keyword evidence="7" id="KW-1185">Reference proteome</keyword>
<evidence type="ECO:0000256" key="5">
    <source>
        <dbReference type="SAM" id="MobiDB-lite"/>
    </source>
</evidence>
<name>A0ABY4N818_9MICO</name>
<proteinExistence type="inferred from homology"/>
<evidence type="ECO:0000256" key="4">
    <source>
        <dbReference type="ARBA" id="ARBA00022723"/>
    </source>
</evidence>
<evidence type="ECO:0000256" key="1">
    <source>
        <dbReference type="ARBA" id="ARBA00006964"/>
    </source>
</evidence>
<keyword evidence="4" id="KW-0479">Metal-binding</keyword>
<dbReference type="PANTHER" id="PTHR13799">
    <property type="entry name" value="NGG1 INTERACTING FACTOR 3"/>
    <property type="match status" value="1"/>
</dbReference>
<feature type="region of interest" description="Disordered" evidence="5">
    <location>
        <begin position="290"/>
        <end position="314"/>
    </location>
</feature>
<reference evidence="6" key="1">
    <citation type="submission" date="2022-05" db="EMBL/GenBank/DDBJ databases">
        <title>Genomic analysis of Brachybacterium sp. CBA3104.</title>
        <authorList>
            <person name="Roh S.W."/>
            <person name="Kim Y.B."/>
            <person name="Kim Y."/>
        </authorList>
    </citation>
    <scope>NUCLEOTIDE SEQUENCE</scope>
    <source>
        <strain evidence="6">CBA3104</strain>
    </source>
</reference>
<gene>
    <name evidence="6" type="ORF">M4486_05210</name>
</gene>
<dbReference type="PANTHER" id="PTHR13799:SF14">
    <property type="entry name" value="GTP CYCLOHYDROLASE 1 TYPE 2 HOMOLOG"/>
    <property type="match status" value="1"/>
</dbReference>
<dbReference type="SUPFAM" id="SSF102705">
    <property type="entry name" value="NIF3 (NGG1p interacting factor 3)-like"/>
    <property type="match status" value="1"/>
</dbReference>
<dbReference type="Proteomes" id="UP001055868">
    <property type="component" value="Chromosome"/>
</dbReference>
<dbReference type="Pfam" id="PF01784">
    <property type="entry name" value="DUF34_NIF3"/>
    <property type="match status" value="1"/>
</dbReference>
<evidence type="ECO:0000313" key="7">
    <source>
        <dbReference type="Proteomes" id="UP001055868"/>
    </source>
</evidence>
<evidence type="ECO:0000256" key="2">
    <source>
        <dbReference type="ARBA" id="ARBA00011643"/>
    </source>
</evidence>
<dbReference type="RefSeq" id="WP_249480121.1">
    <property type="nucleotide sequence ID" value="NZ_CP097218.1"/>
</dbReference>
<comment type="similarity">
    <text evidence="1">Belongs to the GTP cyclohydrolase I type 2/NIF3 family.</text>
</comment>
<sequence>MNGGDSGRTLAEVLEVLESAYPLRWAEDWDRPGLVVGDRRDPAHSVDRVHLAVDPTVAVVREARAAGAQLLVTHHPLLLRGASFLASDTGKGAVVTELVRAGMSLWCGHTNVDRSSLGTVGAWIRALGLEDVRPLAAGPTDGETAQAAHGSELIGLGVVGSLGEAGTEDASTVASLADRIAALVPATAQGVRFTGDPQRRVRRAAVCPGAGDSLLETAAASGADVFITSDLRHHPALEHLESAADEGAVPALIDVAHAASEALWLPLARELLAAALPGIAVSISELSTDPWTGRAGPAVPDAPSARGASTGRAH</sequence>